<dbReference type="Gene3D" id="1.10.760.10">
    <property type="entry name" value="Cytochrome c-like domain"/>
    <property type="match status" value="1"/>
</dbReference>
<dbReference type="Proteomes" id="UP000256838">
    <property type="component" value="Unassembled WGS sequence"/>
</dbReference>
<evidence type="ECO:0000256" key="3">
    <source>
        <dbReference type="ARBA" id="ARBA00022723"/>
    </source>
</evidence>
<evidence type="ECO:0000256" key="5">
    <source>
        <dbReference type="ARBA" id="ARBA00023004"/>
    </source>
</evidence>
<feature type="chain" id="PRO_5017631903" evidence="7">
    <location>
        <begin position="22"/>
        <end position="108"/>
    </location>
</feature>
<dbReference type="GO" id="GO:0009055">
    <property type="term" value="F:electron transfer activity"/>
    <property type="evidence" value="ECO:0007669"/>
    <property type="project" value="InterPro"/>
</dbReference>
<keyword evidence="7" id="KW-0732">Signal</keyword>
<feature type="domain" description="Cytochrome c" evidence="8">
    <location>
        <begin position="21"/>
        <end position="108"/>
    </location>
</feature>
<feature type="binding site" description="axial binding residue" evidence="6">
    <location>
        <position position="83"/>
    </location>
    <ligand>
        <name>heme c</name>
        <dbReference type="ChEBI" id="CHEBI:61717"/>
    </ligand>
    <ligandPart>
        <name>Fe</name>
        <dbReference type="ChEBI" id="CHEBI:18248"/>
    </ligandPart>
</feature>
<organism evidence="9 10">
    <name type="scientific">Trinickia dinghuensis</name>
    <dbReference type="NCBI Taxonomy" id="2291023"/>
    <lineage>
        <taxon>Bacteria</taxon>
        <taxon>Pseudomonadati</taxon>
        <taxon>Pseudomonadota</taxon>
        <taxon>Betaproteobacteria</taxon>
        <taxon>Burkholderiales</taxon>
        <taxon>Burkholderiaceae</taxon>
        <taxon>Trinickia</taxon>
    </lineage>
</organism>
<feature type="binding site" description="axial binding residue" evidence="6">
    <location>
        <position position="38"/>
    </location>
    <ligand>
        <name>heme c</name>
        <dbReference type="ChEBI" id="CHEBI:61717"/>
    </ligand>
    <ligandPart>
        <name>Fe</name>
        <dbReference type="ChEBI" id="CHEBI:18248"/>
    </ligandPart>
</feature>
<dbReference type="GO" id="GO:0005506">
    <property type="term" value="F:iron ion binding"/>
    <property type="evidence" value="ECO:0007669"/>
    <property type="project" value="InterPro"/>
</dbReference>
<dbReference type="AlphaFoldDB" id="A0A3D8K3H2"/>
<evidence type="ECO:0000259" key="8">
    <source>
        <dbReference type="PROSITE" id="PS51007"/>
    </source>
</evidence>
<dbReference type="OrthoDB" id="9007105at2"/>
<keyword evidence="2 6" id="KW-0349">Heme</keyword>
<sequence length="108" mass="11978">MGLPISIVWALAVVPASSAFADSEPTELINQQHCMFCHTVDQPFLAPSFRQIADRYRDKPHAAELLERKLRLGGKAHWGDMAMPPASERGGPLSPQDARTLVDWVLSR</sequence>
<protein>
    <submittedName>
        <fullName evidence="9">Cytochrome C</fullName>
    </submittedName>
</protein>
<keyword evidence="4" id="KW-0249">Electron transport</keyword>
<keyword evidence="5 6" id="KW-0408">Iron</keyword>
<dbReference type="InterPro" id="IPR036909">
    <property type="entry name" value="Cyt_c-like_dom_sf"/>
</dbReference>
<evidence type="ECO:0000313" key="10">
    <source>
        <dbReference type="Proteomes" id="UP000256838"/>
    </source>
</evidence>
<dbReference type="Pfam" id="PF00034">
    <property type="entry name" value="Cytochrom_C"/>
    <property type="match status" value="1"/>
</dbReference>
<keyword evidence="10" id="KW-1185">Reference proteome</keyword>
<comment type="PTM">
    <text evidence="6">Binds 1 heme c group covalently per subunit.</text>
</comment>
<dbReference type="GO" id="GO:0020037">
    <property type="term" value="F:heme binding"/>
    <property type="evidence" value="ECO:0007669"/>
    <property type="project" value="InterPro"/>
</dbReference>
<evidence type="ECO:0000256" key="4">
    <source>
        <dbReference type="ARBA" id="ARBA00022982"/>
    </source>
</evidence>
<comment type="caution">
    <text evidence="9">The sequence shown here is derived from an EMBL/GenBank/DDBJ whole genome shotgun (WGS) entry which is preliminary data.</text>
</comment>
<dbReference type="PROSITE" id="PS51007">
    <property type="entry name" value="CYTC"/>
    <property type="match status" value="1"/>
</dbReference>
<dbReference type="InterPro" id="IPR002324">
    <property type="entry name" value="Cyt_c_ID"/>
</dbReference>
<name>A0A3D8K3H2_9BURK</name>
<dbReference type="RefSeq" id="WP_115533399.1">
    <property type="nucleotide sequence ID" value="NZ_QRGA01000005.1"/>
</dbReference>
<keyword evidence="1" id="KW-0813">Transport</keyword>
<dbReference type="PRINTS" id="PR00606">
    <property type="entry name" value="CYTCHROMECID"/>
</dbReference>
<dbReference type="EMBL" id="QRGA01000005">
    <property type="protein sequence ID" value="RDU99425.1"/>
    <property type="molecule type" value="Genomic_DNA"/>
</dbReference>
<feature type="signal peptide" evidence="7">
    <location>
        <begin position="1"/>
        <end position="21"/>
    </location>
</feature>
<gene>
    <name evidence="9" type="ORF">DWV00_09560</name>
</gene>
<reference evidence="9 10" key="1">
    <citation type="submission" date="2018-08" db="EMBL/GenBank/DDBJ databases">
        <title>Paraburkholderia sp. DHOM06 isolated from forest soil.</title>
        <authorList>
            <person name="Gao Z.-H."/>
            <person name="Qiu L.-H."/>
        </authorList>
    </citation>
    <scope>NUCLEOTIDE SEQUENCE [LARGE SCALE GENOMIC DNA]</scope>
    <source>
        <strain evidence="9 10">DHOM06</strain>
    </source>
</reference>
<evidence type="ECO:0000256" key="2">
    <source>
        <dbReference type="ARBA" id="ARBA00022617"/>
    </source>
</evidence>
<dbReference type="SUPFAM" id="SSF46626">
    <property type="entry name" value="Cytochrome c"/>
    <property type="match status" value="1"/>
</dbReference>
<keyword evidence="3 6" id="KW-0479">Metal-binding</keyword>
<accession>A0A3D8K3H2</accession>
<feature type="binding site" description="covalent" evidence="6">
    <location>
        <position position="34"/>
    </location>
    <ligand>
        <name>heme c</name>
        <dbReference type="ChEBI" id="CHEBI:61717"/>
    </ligand>
</feature>
<evidence type="ECO:0000256" key="1">
    <source>
        <dbReference type="ARBA" id="ARBA00022448"/>
    </source>
</evidence>
<dbReference type="InterPro" id="IPR009056">
    <property type="entry name" value="Cyt_c-like_dom"/>
</dbReference>
<evidence type="ECO:0000256" key="6">
    <source>
        <dbReference type="PIRSR" id="PIRSR602324-1"/>
    </source>
</evidence>
<evidence type="ECO:0000256" key="7">
    <source>
        <dbReference type="SAM" id="SignalP"/>
    </source>
</evidence>
<evidence type="ECO:0000313" key="9">
    <source>
        <dbReference type="EMBL" id="RDU99425.1"/>
    </source>
</evidence>
<proteinExistence type="predicted"/>